<dbReference type="EMBL" id="CAJHJT010000056">
    <property type="protein sequence ID" value="CAD7012819.1"/>
    <property type="molecule type" value="Genomic_DNA"/>
</dbReference>
<protein>
    <submittedName>
        <fullName evidence="1">(Mediterranean fruit fly) hypothetical protein</fullName>
    </submittedName>
</protein>
<reference evidence="1" key="1">
    <citation type="submission" date="2020-11" db="EMBL/GenBank/DDBJ databases">
        <authorList>
            <person name="Whitehead M."/>
        </authorList>
    </citation>
    <scope>NUCLEOTIDE SEQUENCE</scope>
    <source>
        <strain evidence="1">EGII</strain>
    </source>
</reference>
<evidence type="ECO:0000313" key="2">
    <source>
        <dbReference type="Proteomes" id="UP000606786"/>
    </source>
</evidence>
<name>A0A811VF15_CERCA</name>
<dbReference type="AlphaFoldDB" id="A0A811VF15"/>
<organism evidence="1 2">
    <name type="scientific">Ceratitis capitata</name>
    <name type="common">Mediterranean fruit fly</name>
    <name type="synonym">Tephritis capitata</name>
    <dbReference type="NCBI Taxonomy" id="7213"/>
    <lineage>
        <taxon>Eukaryota</taxon>
        <taxon>Metazoa</taxon>
        <taxon>Ecdysozoa</taxon>
        <taxon>Arthropoda</taxon>
        <taxon>Hexapoda</taxon>
        <taxon>Insecta</taxon>
        <taxon>Pterygota</taxon>
        <taxon>Neoptera</taxon>
        <taxon>Endopterygota</taxon>
        <taxon>Diptera</taxon>
        <taxon>Brachycera</taxon>
        <taxon>Muscomorpha</taxon>
        <taxon>Tephritoidea</taxon>
        <taxon>Tephritidae</taxon>
        <taxon>Ceratitis</taxon>
        <taxon>Ceratitis</taxon>
    </lineage>
</organism>
<proteinExistence type="predicted"/>
<comment type="caution">
    <text evidence="1">The sequence shown here is derived from an EMBL/GenBank/DDBJ whole genome shotgun (WGS) entry which is preliminary data.</text>
</comment>
<keyword evidence="2" id="KW-1185">Reference proteome</keyword>
<dbReference type="Proteomes" id="UP000606786">
    <property type="component" value="Unassembled WGS sequence"/>
</dbReference>
<accession>A0A811VF15</accession>
<sequence length="59" mass="6377">MLPDMVVEWQQSAPQPMLSVGAKLRSNSGARVFWSFAGGQQSPVFVGCATTLMKSKFAD</sequence>
<gene>
    <name evidence="1" type="ORF">CCAP1982_LOCUS20919</name>
</gene>
<evidence type="ECO:0000313" key="1">
    <source>
        <dbReference type="EMBL" id="CAD7012819.1"/>
    </source>
</evidence>